<proteinExistence type="predicted"/>
<evidence type="ECO:0000256" key="1">
    <source>
        <dbReference type="ARBA" id="ARBA00001962"/>
    </source>
</evidence>
<evidence type="ECO:0000313" key="5">
    <source>
        <dbReference type="Proteomes" id="UP000816034"/>
    </source>
</evidence>
<evidence type="ECO:0000256" key="2">
    <source>
        <dbReference type="ARBA" id="ARBA00022723"/>
    </source>
</evidence>
<dbReference type="Pfam" id="PF05721">
    <property type="entry name" value="PhyH"/>
    <property type="match status" value="1"/>
</dbReference>
<protein>
    <recommendedName>
        <fullName evidence="6">Phytanoyl-CoA dioxygenase</fullName>
    </recommendedName>
</protein>
<dbReference type="EMBL" id="PYSW02000021">
    <property type="protein sequence ID" value="KAG2383093.1"/>
    <property type="molecule type" value="Genomic_DNA"/>
</dbReference>
<reference evidence="4 5" key="1">
    <citation type="journal article" date="2018" name="BMC Genomics">
        <title>The genome of Naegleria lovaniensis, the basis for a comparative approach to unravel pathogenicity factors of the human pathogenic amoeba N. fowleri.</title>
        <authorList>
            <person name="Liechti N."/>
            <person name="Schurch N."/>
            <person name="Bruggmann R."/>
            <person name="Wittwer M."/>
        </authorList>
    </citation>
    <scope>NUCLEOTIDE SEQUENCE [LARGE SCALE GENOMIC DNA]</scope>
    <source>
        <strain evidence="4 5">ATCC 30569</strain>
    </source>
</reference>
<evidence type="ECO:0000256" key="3">
    <source>
        <dbReference type="ARBA" id="ARBA00023004"/>
    </source>
</evidence>
<keyword evidence="3" id="KW-0408">Iron</keyword>
<dbReference type="AlphaFoldDB" id="A0AA88GRD4"/>
<comment type="cofactor">
    <cofactor evidence="1">
        <name>Fe cation</name>
        <dbReference type="ChEBI" id="CHEBI:24875"/>
    </cofactor>
</comment>
<dbReference type="GO" id="GO:0046872">
    <property type="term" value="F:metal ion binding"/>
    <property type="evidence" value="ECO:0007669"/>
    <property type="project" value="UniProtKB-KW"/>
</dbReference>
<dbReference type="Gene3D" id="2.60.120.620">
    <property type="entry name" value="q2cbj1_9rhob like domain"/>
    <property type="match status" value="1"/>
</dbReference>
<dbReference type="PANTHER" id="PTHR20883">
    <property type="entry name" value="PHYTANOYL-COA DIOXYGENASE DOMAIN CONTAINING 1"/>
    <property type="match status" value="1"/>
</dbReference>
<dbReference type="GeneID" id="68096885"/>
<name>A0AA88GRD4_NAELO</name>
<evidence type="ECO:0000313" key="4">
    <source>
        <dbReference type="EMBL" id="KAG2383093.1"/>
    </source>
</evidence>
<dbReference type="SUPFAM" id="SSF51197">
    <property type="entry name" value="Clavaminate synthase-like"/>
    <property type="match status" value="1"/>
</dbReference>
<dbReference type="Proteomes" id="UP000816034">
    <property type="component" value="Unassembled WGS sequence"/>
</dbReference>
<keyword evidence="2" id="KW-0479">Metal-binding</keyword>
<gene>
    <name evidence="4" type="ORF">C9374_004430</name>
</gene>
<accession>A0AA88GRD4</accession>
<organism evidence="4 5">
    <name type="scientific">Naegleria lovaniensis</name>
    <name type="common">Amoeba</name>
    <dbReference type="NCBI Taxonomy" id="51637"/>
    <lineage>
        <taxon>Eukaryota</taxon>
        <taxon>Discoba</taxon>
        <taxon>Heterolobosea</taxon>
        <taxon>Tetramitia</taxon>
        <taxon>Eutetramitia</taxon>
        <taxon>Vahlkampfiidae</taxon>
        <taxon>Naegleria</taxon>
    </lineage>
</organism>
<dbReference type="InterPro" id="IPR008775">
    <property type="entry name" value="Phytyl_CoA_dOase-like"/>
</dbReference>
<dbReference type="PANTHER" id="PTHR20883:SF15">
    <property type="entry name" value="PHYTANOYL-COA DIOXYGENASE DOMAIN-CONTAINING PROTEIN 1"/>
    <property type="match status" value="1"/>
</dbReference>
<evidence type="ECO:0008006" key="6">
    <source>
        <dbReference type="Google" id="ProtNLM"/>
    </source>
</evidence>
<dbReference type="RefSeq" id="XP_044548772.1">
    <property type="nucleotide sequence ID" value="XM_044694069.1"/>
</dbReference>
<sequence length="317" mass="37058">MSQQASSHFALTPDQINSFNQNGFLIIENFIPSETNTQLRERIKYVVEHEFHPNKNHAVFSTYKQDAKRDLEKYFEDSVDNISFFLEKNANIDPETGELKQDKFSCINKIGHAIHEKDEVFRQFSHQPKLYEIVKTLSHFERPIILQSMVIFKQPFIGGEVIAHHDATFLYNEIEQDQTENPVIGCWFALEDATRDNGCLWVLPGSHKWGCIKRWVRVPSEADPNAHDMKMEPLQPELLQYTTEMNYEHDKYIPVEVKSGTLVVLHGYLLHKSFENTSSKSREAYTLHILDQAKPFAKGQWIQPKRELVNYFEKQNE</sequence>
<keyword evidence="5" id="KW-1185">Reference proteome</keyword>
<comment type="caution">
    <text evidence="4">The sequence shown here is derived from an EMBL/GenBank/DDBJ whole genome shotgun (WGS) entry which is preliminary data.</text>
</comment>